<keyword evidence="1 2" id="KW-0378">Hydrolase</keyword>
<dbReference type="PROSITE" id="PS51462">
    <property type="entry name" value="NUDIX"/>
    <property type="match status" value="1"/>
</dbReference>
<comment type="similarity">
    <text evidence="2">Belongs to the Nudix hydrolase family. RppH subfamily.</text>
</comment>
<evidence type="ECO:0000256" key="1">
    <source>
        <dbReference type="ARBA" id="ARBA00022801"/>
    </source>
</evidence>
<dbReference type="PANTHER" id="PTHR11839">
    <property type="entry name" value="UDP/ADP-SUGAR PYROPHOSPHATASE"/>
    <property type="match status" value="1"/>
</dbReference>
<dbReference type="NCBIfam" id="NF001938">
    <property type="entry name" value="PRK00714.1-5"/>
    <property type="match status" value="1"/>
</dbReference>
<dbReference type="GO" id="GO:0019693">
    <property type="term" value="P:ribose phosphate metabolic process"/>
    <property type="evidence" value="ECO:0007669"/>
    <property type="project" value="TreeGrafter"/>
</dbReference>
<evidence type="ECO:0000313" key="5">
    <source>
        <dbReference type="Proteomes" id="UP001301140"/>
    </source>
</evidence>
<feature type="domain" description="Nudix hydrolase" evidence="3">
    <location>
        <begin position="19"/>
        <end position="161"/>
    </location>
</feature>
<dbReference type="CDD" id="cd03671">
    <property type="entry name" value="NUDIX_Ap4A_hydrolase_plant_like"/>
    <property type="match status" value="1"/>
</dbReference>
<dbReference type="GO" id="GO:0008893">
    <property type="term" value="F:guanosine-3',5'-bis(diphosphate) 3'-diphosphatase activity"/>
    <property type="evidence" value="ECO:0007669"/>
    <property type="project" value="TreeGrafter"/>
</dbReference>
<sequence>MRHSSRRAACCLTSEPEEGYRPCVGILLLDAANRVFVGQRHDTGREAWQMPQGGIDPGETVLAAGLREMAEEIGTDRASLLAESSWWRSYDLPPDLARRMWGGRYRGQTQKWLAFRFEGTDEDICIDVPHPEFKEWRWASPQQLPSLIVPFKRDVYLSVVDEFRHLWA</sequence>
<evidence type="ECO:0000256" key="2">
    <source>
        <dbReference type="HAMAP-Rule" id="MF_00298"/>
    </source>
</evidence>
<dbReference type="Pfam" id="PF00293">
    <property type="entry name" value="NUDIX"/>
    <property type="match status" value="1"/>
</dbReference>
<dbReference type="HAMAP" id="MF_00298">
    <property type="entry name" value="Nudix_RppH"/>
    <property type="match status" value="1"/>
</dbReference>
<accession>A0AAP3UYI9</accession>
<dbReference type="GO" id="GO:0006753">
    <property type="term" value="P:nucleoside phosphate metabolic process"/>
    <property type="evidence" value="ECO:0007669"/>
    <property type="project" value="TreeGrafter"/>
</dbReference>
<dbReference type="RefSeq" id="WP_327787465.1">
    <property type="nucleotide sequence ID" value="NZ_JARGEQ010000008.1"/>
</dbReference>
<dbReference type="InterPro" id="IPR015797">
    <property type="entry name" value="NUDIX_hydrolase-like_dom_sf"/>
</dbReference>
<dbReference type="InterPro" id="IPR022927">
    <property type="entry name" value="RppH"/>
</dbReference>
<dbReference type="Gene3D" id="3.90.79.10">
    <property type="entry name" value="Nucleoside Triphosphate Pyrophosphohydrolase"/>
    <property type="match status" value="1"/>
</dbReference>
<comment type="caution">
    <text evidence="4">The sequence shown here is derived from an EMBL/GenBank/DDBJ whole genome shotgun (WGS) entry which is preliminary data.</text>
</comment>
<comment type="cofactor">
    <cofactor evidence="2">
        <name>a divalent metal cation</name>
        <dbReference type="ChEBI" id="CHEBI:60240"/>
    </cofactor>
</comment>
<dbReference type="PANTHER" id="PTHR11839:SF22">
    <property type="entry name" value="NUDIX HYDROLASE 26, CHLOROPLASTIC"/>
    <property type="match status" value="1"/>
</dbReference>
<name>A0AAP3UYI9_9PROT</name>
<evidence type="ECO:0000259" key="3">
    <source>
        <dbReference type="PROSITE" id="PS51462"/>
    </source>
</evidence>
<gene>
    <name evidence="2" type="primary">rppH</name>
    <name evidence="2" type="synonym">nudH</name>
    <name evidence="4" type="ORF">PZ740_01485</name>
</gene>
<protein>
    <recommendedName>
        <fullName evidence="2">RNA pyrophosphohydrolase</fullName>
        <ecNumber evidence="2">3.6.1.-</ecNumber>
    </recommendedName>
    <alternativeName>
        <fullName evidence="2">(Di)nucleoside polyphosphate hydrolase</fullName>
    </alternativeName>
</protein>
<dbReference type="Proteomes" id="UP001301140">
    <property type="component" value="Unassembled WGS sequence"/>
</dbReference>
<dbReference type="SUPFAM" id="SSF55811">
    <property type="entry name" value="Nudix"/>
    <property type="match status" value="1"/>
</dbReference>
<evidence type="ECO:0000313" key="4">
    <source>
        <dbReference type="EMBL" id="MDF1585054.1"/>
    </source>
</evidence>
<keyword evidence="5" id="KW-1185">Reference proteome</keyword>
<reference evidence="4 5" key="1">
    <citation type="submission" date="2023-03" db="EMBL/GenBank/DDBJ databases">
        <title>YIM 152171 draft genome.</title>
        <authorList>
            <person name="Yang Z."/>
        </authorList>
    </citation>
    <scope>NUCLEOTIDE SEQUENCE [LARGE SCALE GENOMIC DNA]</scope>
    <source>
        <strain evidence="4 5">YIM 152171</strain>
    </source>
</reference>
<dbReference type="AlphaFoldDB" id="A0AAP3UYI9"/>
<dbReference type="EC" id="3.6.1.-" evidence="2"/>
<dbReference type="InterPro" id="IPR000086">
    <property type="entry name" value="NUDIX_hydrolase_dom"/>
</dbReference>
<dbReference type="EMBL" id="JARGEQ010000008">
    <property type="protein sequence ID" value="MDF1585054.1"/>
    <property type="molecule type" value="Genomic_DNA"/>
</dbReference>
<feature type="short sequence motif" description="Nudix box" evidence="2">
    <location>
        <begin position="53"/>
        <end position="74"/>
    </location>
</feature>
<organism evidence="4 5">
    <name type="scientific">Marinimicrococcus flavescens</name>
    <dbReference type="NCBI Taxonomy" id="3031815"/>
    <lineage>
        <taxon>Bacteria</taxon>
        <taxon>Pseudomonadati</taxon>
        <taxon>Pseudomonadota</taxon>
        <taxon>Alphaproteobacteria</taxon>
        <taxon>Geminicoccales</taxon>
        <taxon>Geminicoccaceae</taxon>
        <taxon>Marinimicrococcus</taxon>
    </lineage>
</organism>
<dbReference type="GO" id="GO:0034432">
    <property type="term" value="F:bis(5'-adenosyl)-pentaphosphatase activity"/>
    <property type="evidence" value="ECO:0007669"/>
    <property type="project" value="TreeGrafter"/>
</dbReference>
<comment type="function">
    <text evidence="2">Accelerates the degradation of transcripts by removing pyrophosphate from the 5'-end of triphosphorylated RNA, leading to a more labile monophosphorylated state that can stimulate subsequent ribonuclease cleavage.</text>
</comment>
<proteinExistence type="inferred from homology"/>